<dbReference type="RefSeq" id="WP_092839678.1">
    <property type="nucleotide sequence ID" value="NZ_CP028290.1"/>
</dbReference>
<dbReference type="OrthoDB" id="9076738at2"/>
<sequence>MSPFDRMHTFVRVAELASFTQAAEALGIPKASASTAVQQLETQLGTRLLHRTTRRVQLTQDGQAYYERCKDLLADVDELQSMFQHADGDGAGGLRGRVRIDMSTGMARNVVVPRLPELLARHPGLEVELSSTERRVDVVREGFDCVLRTGAVVDASLIARPLGPARLVNCASPAYLRAHGTPHALDDLANHRLVHFVNTLGARSGGFEAVVDGTLAAIPMQGALTVNNAEAYIAGCLVGLGIIQVPRLGVVDLLAQGDLVEVLPQYAAPPMPLTLMYANRRNLPRRVRVVMDWLAEMVAEHLGQDAAAAPQAARLAGFPSDDRRDSRTRSGD</sequence>
<dbReference type="SUPFAM" id="SSF53850">
    <property type="entry name" value="Periplasmic binding protein-like II"/>
    <property type="match status" value="1"/>
</dbReference>
<dbReference type="PANTHER" id="PTHR30537:SF72">
    <property type="entry name" value="LYSR FAMILY TRANSCRIPTIONAL REGULATOR"/>
    <property type="match status" value="1"/>
</dbReference>
<dbReference type="FunFam" id="1.10.10.10:FF:000001">
    <property type="entry name" value="LysR family transcriptional regulator"/>
    <property type="match status" value="1"/>
</dbReference>
<reference evidence="8" key="1">
    <citation type="submission" date="2016-10" db="EMBL/GenBank/DDBJ databases">
        <authorList>
            <person name="Varghese N."/>
            <person name="Submissions S."/>
        </authorList>
    </citation>
    <scope>NUCLEOTIDE SEQUENCE [LARGE SCALE GENOMIC DNA]</scope>
    <source>
        <strain evidence="8">DSM 17101</strain>
    </source>
</reference>
<dbReference type="SUPFAM" id="SSF46785">
    <property type="entry name" value="Winged helix' DNA-binding domain"/>
    <property type="match status" value="1"/>
</dbReference>
<feature type="compositionally biased region" description="Basic and acidic residues" evidence="5">
    <location>
        <begin position="320"/>
        <end position="332"/>
    </location>
</feature>
<comment type="similarity">
    <text evidence="1">Belongs to the LysR transcriptional regulatory family.</text>
</comment>
<organism evidence="7 8">
    <name type="scientific">Paracidovorax cattleyae</name>
    <dbReference type="NCBI Taxonomy" id="80868"/>
    <lineage>
        <taxon>Bacteria</taxon>
        <taxon>Pseudomonadati</taxon>
        <taxon>Pseudomonadota</taxon>
        <taxon>Betaproteobacteria</taxon>
        <taxon>Burkholderiales</taxon>
        <taxon>Comamonadaceae</taxon>
        <taxon>Paracidovorax</taxon>
    </lineage>
</organism>
<evidence type="ECO:0000256" key="4">
    <source>
        <dbReference type="ARBA" id="ARBA00023163"/>
    </source>
</evidence>
<evidence type="ECO:0000313" key="7">
    <source>
        <dbReference type="EMBL" id="SDP91544.1"/>
    </source>
</evidence>
<keyword evidence="8" id="KW-1185">Reference proteome</keyword>
<name>A0A1H0WLG8_9BURK</name>
<evidence type="ECO:0000259" key="6">
    <source>
        <dbReference type="PROSITE" id="PS50931"/>
    </source>
</evidence>
<feature type="domain" description="HTH lysR-type" evidence="6">
    <location>
        <begin position="1"/>
        <end position="59"/>
    </location>
</feature>
<evidence type="ECO:0000256" key="3">
    <source>
        <dbReference type="ARBA" id="ARBA00023125"/>
    </source>
</evidence>
<feature type="region of interest" description="Disordered" evidence="5">
    <location>
        <begin position="310"/>
        <end position="332"/>
    </location>
</feature>
<evidence type="ECO:0000256" key="2">
    <source>
        <dbReference type="ARBA" id="ARBA00023015"/>
    </source>
</evidence>
<evidence type="ECO:0000256" key="1">
    <source>
        <dbReference type="ARBA" id="ARBA00009437"/>
    </source>
</evidence>
<keyword evidence="3 7" id="KW-0238">DNA-binding</keyword>
<dbReference type="Pfam" id="PF03466">
    <property type="entry name" value="LysR_substrate"/>
    <property type="match status" value="1"/>
</dbReference>
<dbReference type="InterPro" id="IPR058163">
    <property type="entry name" value="LysR-type_TF_proteobact-type"/>
</dbReference>
<dbReference type="Proteomes" id="UP000199317">
    <property type="component" value="Unassembled WGS sequence"/>
</dbReference>
<evidence type="ECO:0000256" key="5">
    <source>
        <dbReference type="SAM" id="MobiDB-lite"/>
    </source>
</evidence>
<dbReference type="AlphaFoldDB" id="A0A1H0WLG8"/>
<dbReference type="InterPro" id="IPR000847">
    <property type="entry name" value="LysR_HTH_N"/>
</dbReference>
<keyword evidence="2" id="KW-0805">Transcription regulation</keyword>
<dbReference type="PANTHER" id="PTHR30537">
    <property type="entry name" value="HTH-TYPE TRANSCRIPTIONAL REGULATOR"/>
    <property type="match status" value="1"/>
</dbReference>
<dbReference type="GO" id="GO:0043565">
    <property type="term" value="F:sequence-specific DNA binding"/>
    <property type="evidence" value="ECO:0007669"/>
    <property type="project" value="TreeGrafter"/>
</dbReference>
<dbReference type="Pfam" id="PF00126">
    <property type="entry name" value="HTH_1"/>
    <property type="match status" value="1"/>
</dbReference>
<dbReference type="FunFam" id="3.40.190.290:FF:000001">
    <property type="entry name" value="Transcriptional regulator, LysR family"/>
    <property type="match status" value="1"/>
</dbReference>
<dbReference type="CDD" id="cd08472">
    <property type="entry name" value="PBP2_CrgA_like_3"/>
    <property type="match status" value="1"/>
</dbReference>
<proteinExistence type="inferred from homology"/>
<evidence type="ECO:0000313" key="8">
    <source>
        <dbReference type="Proteomes" id="UP000199317"/>
    </source>
</evidence>
<accession>A0A1H0WLG8</accession>
<gene>
    <name evidence="7" type="ORF">SAMN04489708_1439</name>
</gene>
<dbReference type="InterPro" id="IPR005119">
    <property type="entry name" value="LysR_subst-bd"/>
</dbReference>
<protein>
    <submittedName>
        <fullName evidence="7">DNA-binding transcriptional regulator, LysR family</fullName>
    </submittedName>
</protein>
<dbReference type="Gene3D" id="3.40.190.290">
    <property type="match status" value="1"/>
</dbReference>
<dbReference type="EMBL" id="FNJL01000043">
    <property type="protein sequence ID" value="SDP91544.1"/>
    <property type="molecule type" value="Genomic_DNA"/>
</dbReference>
<dbReference type="PROSITE" id="PS50931">
    <property type="entry name" value="HTH_LYSR"/>
    <property type="match status" value="1"/>
</dbReference>
<dbReference type="InterPro" id="IPR036390">
    <property type="entry name" value="WH_DNA-bd_sf"/>
</dbReference>
<dbReference type="GO" id="GO:0006351">
    <property type="term" value="P:DNA-templated transcription"/>
    <property type="evidence" value="ECO:0007669"/>
    <property type="project" value="TreeGrafter"/>
</dbReference>
<dbReference type="Gene3D" id="1.10.10.10">
    <property type="entry name" value="Winged helix-like DNA-binding domain superfamily/Winged helix DNA-binding domain"/>
    <property type="match status" value="1"/>
</dbReference>
<dbReference type="InterPro" id="IPR036388">
    <property type="entry name" value="WH-like_DNA-bd_sf"/>
</dbReference>
<keyword evidence="4" id="KW-0804">Transcription</keyword>
<dbReference type="GO" id="GO:0003700">
    <property type="term" value="F:DNA-binding transcription factor activity"/>
    <property type="evidence" value="ECO:0007669"/>
    <property type="project" value="InterPro"/>
</dbReference>